<feature type="transmembrane region" description="Helical" evidence="1">
    <location>
        <begin position="45"/>
        <end position="67"/>
    </location>
</feature>
<dbReference type="CDD" id="cd06257">
    <property type="entry name" value="DnaJ"/>
    <property type="match status" value="1"/>
</dbReference>
<reference evidence="2" key="1">
    <citation type="submission" date="2018-06" db="EMBL/GenBank/DDBJ databases">
        <authorList>
            <person name="Zhirakovskaya E."/>
        </authorList>
    </citation>
    <scope>NUCLEOTIDE SEQUENCE</scope>
</reference>
<dbReference type="Gene3D" id="1.10.287.110">
    <property type="entry name" value="DnaJ domain"/>
    <property type="match status" value="1"/>
</dbReference>
<gene>
    <name evidence="2" type="ORF">MNBD_ALPHA04-39</name>
</gene>
<keyword evidence="1" id="KW-0812">Transmembrane</keyword>
<accession>A0A3B0R6M2</accession>
<keyword evidence="1" id="KW-1133">Transmembrane helix</keyword>
<dbReference type="EMBL" id="UOEF01000022">
    <property type="protein sequence ID" value="VAV87771.1"/>
    <property type="molecule type" value="Genomic_DNA"/>
</dbReference>
<protein>
    <recommendedName>
        <fullName evidence="3">J domain-containing protein</fullName>
    </recommendedName>
</protein>
<feature type="non-terminal residue" evidence="2">
    <location>
        <position position="122"/>
    </location>
</feature>
<evidence type="ECO:0000256" key="1">
    <source>
        <dbReference type="SAM" id="Phobius"/>
    </source>
</evidence>
<evidence type="ECO:0000313" key="2">
    <source>
        <dbReference type="EMBL" id="VAV87771.1"/>
    </source>
</evidence>
<dbReference type="InterPro" id="IPR036869">
    <property type="entry name" value="J_dom_sf"/>
</dbReference>
<dbReference type="SUPFAM" id="SSF46565">
    <property type="entry name" value="Chaperone J-domain"/>
    <property type="match status" value="1"/>
</dbReference>
<sequence length="122" mass="13393">MTAMLILGGAILAWLVLSGKARNMSANQWLALVVALVGANFLRGGNWMLGGAMLIGSAFVGGWRILIPARNQDEPKRKPRSFELDRARSLLGISDSADRNTINNAWRERLSEHHPDRGGDEE</sequence>
<name>A0A3B0R6M2_9ZZZZ</name>
<proteinExistence type="predicted"/>
<keyword evidence="1" id="KW-0472">Membrane</keyword>
<organism evidence="2">
    <name type="scientific">hydrothermal vent metagenome</name>
    <dbReference type="NCBI Taxonomy" id="652676"/>
    <lineage>
        <taxon>unclassified sequences</taxon>
        <taxon>metagenomes</taxon>
        <taxon>ecological metagenomes</taxon>
    </lineage>
</organism>
<evidence type="ECO:0008006" key="3">
    <source>
        <dbReference type="Google" id="ProtNLM"/>
    </source>
</evidence>
<dbReference type="InterPro" id="IPR001623">
    <property type="entry name" value="DnaJ_domain"/>
</dbReference>
<dbReference type="AlphaFoldDB" id="A0A3B0R6M2"/>